<accession>A0A6A6TE27</accession>
<dbReference type="CDD" id="cd08586">
    <property type="entry name" value="PI-PLCc_BcPLC_like"/>
    <property type="match status" value="1"/>
</dbReference>
<keyword evidence="3" id="KW-1185">Reference proteome</keyword>
<dbReference type="GO" id="GO:0008081">
    <property type="term" value="F:phosphoric diester hydrolase activity"/>
    <property type="evidence" value="ECO:0007669"/>
    <property type="project" value="InterPro"/>
</dbReference>
<evidence type="ECO:0000313" key="3">
    <source>
        <dbReference type="Proteomes" id="UP000799324"/>
    </source>
</evidence>
<dbReference type="GO" id="GO:0006629">
    <property type="term" value="P:lipid metabolic process"/>
    <property type="evidence" value="ECO:0007669"/>
    <property type="project" value="InterPro"/>
</dbReference>
<dbReference type="InterPro" id="IPR051057">
    <property type="entry name" value="PI-PLC_domain"/>
</dbReference>
<dbReference type="InterPro" id="IPR000909">
    <property type="entry name" value="PLipase_C_PInositol-sp_X_dom"/>
</dbReference>
<dbReference type="SUPFAM" id="SSF51695">
    <property type="entry name" value="PLC-like phosphodiesterases"/>
    <property type="match status" value="1"/>
</dbReference>
<evidence type="ECO:0000313" key="2">
    <source>
        <dbReference type="EMBL" id="KAF2657561.1"/>
    </source>
</evidence>
<dbReference type="EMBL" id="MU004324">
    <property type="protein sequence ID" value="KAF2657561.1"/>
    <property type="molecule type" value="Genomic_DNA"/>
</dbReference>
<dbReference type="SMART" id="SM00148">
    <property type="entry name" value="PLCXc"/>
    <property type="match status" value="1"/>
</dbReference>
<dbReference type="Proteomes" id="UP000799324">
    <property type="component" value="Unassembled WGS sequence"/>
</dbReference>
<name>A0A6A6TE27_9PLEO</name>
<dbReference type="InterPro" id="IPR017946">
    <property type="entry name" value="PLC-like_Pdiesterase_TIM-brl"/>
</dbReference>
<evidence type="ECO:0000259" key="1">
    <source>
        <dbReference type="SMART" id="SM00148"/>
    </source>
</evidence>
<dbReference type="OrthoDB" id="1046782at2759"/>
<feature type="domain" description="Phosphatidylinositol-specific phospholipase C X" evidence="1">
    <location>
        <begin position="169"/>
        <end position="318"/>
    </location>
</feature>
<sequence length="446" mass="49942">MASSLAIRNLTATPLAIKSIERFADPDTQQSKKSAFFFASKTTTTLAPSAPELGERAQTFQHQHIDVILLPYDSYTCNSPDTSDDQPTATQLTSSTLRITVEIHGGECYRIDINPTYTQKHSRTLTPLTPSPSAIYTALFHPTRPVPHLTLHANQAHDLSNWMSRLPSELPLSALSIPGTHNSHTCYPALPSVRCQLASVQTQLENGIRFLDIRVQPTYATDPSKKDLQLVHGAFPISLMGKKYLEPVLKICYRFLDNHPSETILISLKREGTGNSTDEHLSQVLQRHYIEPNSDKWHVDSELPYLRDIRGKLVLVRRYLIHQSLKVFSGDEEKGYGLDATEWPDNSKHAIHGPFCVQDFYGVMEPSMIHEKLQHSNDHLVKAAECVSPVPGINTDRSNPVPPGPLYLNYLSASNFWRSGCWPDKIAKVVNRGIEECASLARCYPI</sequence>
<dbReference type="PROSITE" id="PS50007">
    <property type="entry name" value="PIPLC_X_DOMAIN"/>
    <property type="match status" value="1"/>
</dbReference>
<dbReference type="Gene3D" id="3.20.20.190">
    <property type="entry name" value="Phosphatidylinositol (PI) phosphodiesterase"/>
    <property type="match status" value="1"/>
</dbReference>
<reference evidence="2" key="1">
    <citation type="journal article" date="2020" name="Stud. Mycol.">
        <title>101 Dothideomycetes genomes: a test case for predicting lifestyles and emergence of pathogens.</title>
        <authorList>
            <person name="Haridas S."/>
            <person name="Albert R."/>
            <person name="Binder M."/>
            <person name="Bloem J."/>
            <person name="Labutti K."/>
            <person name="Salamov A."/>
            <person name="Andreopoulos B."/>
            <person name="Baker S."/>
            <person name="Barry K."/>
            <person name="Bills G."/>
            <person name="Bluhm B."/>
            <person name="Cannon C."/>
            <person name="Castanera R."/>
            <person name="Culley D."/>
            <person name="Daum C."/>
            <person name="Ezra D."/>
            <person name="Gonzalez J."/>
            <person name="Henrissat B."/>
            <person name="Kuo A."/>
            <person name="Liang C."/>
            <person name="Lipzen A."/>
            <person name="Lutzoni F."/>
            <person name="Magnuson J."/>
            <person name="Mondo S."/>
            <person name="Nolan M."/>
            <person name="Ohm R."/>
            <person name="Pangilinan J."/>
            <person name="Park H.-J."/>
            <person name="Ramirez L."/>
            <person name="Alfaro M."/>
            <person name="Sun H."/>
            <person name="Tritt A."/>
            <person name="Yoshinaga Y."/>
            <person name="Zwiers L.-H."/>
            <person name="Turgeon B."/>
            <person name="Goodwin S."/>
            <person name="Spatafora J."/>
            <person name="Crous P."/>
            <person name="Grigoriev I."/>
        </authorList>
    </citation>
    <scope>NUCLEOTIDE SEQUENCE</scope>
    <source>
        <strain evidence="2">CBS 122681</strain>
    </source>
</reference>
<dbReference type="Pfam" id="PF00388">
    <property type="entry name" value="PI-PLC-X"/>
    <property type="match status" value="1"/>
</dbReference>
<organism evidence="2 3">
    <name type="scientific">Lophiostoma macrostomum CBS 122681</name>
    <dbReference type="NCBI Taxonomy" id="1314788"/>
    <lineage>
        <taxon>Eukaryota</taxon>
        <taxon>Fungi</taxon>
        <taxon>Dikarya</taxon>
        <taxon>Ascomycota</taxon>
        <taxon>Pezizomycotina</taxon>
        <taxon>Dothideomycetes</taxon>
        <taxon>Pleosporomycetidae</taxon>
        <taxon>Pleosporales</taxon>
        <taxon>Lophiostomataceae</taxon>
        <taxon>Lophiostoma</taxon>
    </lineage>
</organism>
<dbReference type="AlphaFoldDB" id="A0A6A6TE27"/>
<protein>
    <submittedName>
        <fullName evidence="2">PLC-like phosphodiesterase</fullName>
    </submittedName>
</protein>
<dbReference type="PANTHER" id="PTHR13593">
    <property type="match status" value="1"/>
</dbReference>
<dbReference type="PANTHER" id="PTHR13593:SF113">
    <property type="entry name" value="SI:DKEY-266F7.9"/>
    <property type="match status" value="1"/>
</dbReference>
<gene>
    <name evidence="2" type="ORF">K491DRAFT_767216</name>
</gene>
<proteinExistence type="predicted"/>